<accession>A0A067QNX5</accession>
<proteinExistence type="predicted"/>
<sequence>MVRHIGLHSGVMLSVETPNRHTRLLFLAATRHQLHNPQHRLPETTSRDAAHRNQNNNVNTNRRLCSRGAKFLCVDLRNTRNRDGCINQECEHHKGIRTNKEIREKYKHL</sequence>
<dbReference type="AlphaFoldDB" id="A0A067QNX5"/>
<dbReference type="InParanoid" id="A0A067QNX5"/>
<organism evidence="1 2">
    <name type="scientific">Zootermopsis nevadensis</name>
    <name type="common">Dampwood termite</name>
    <dbReference type="NCBI Taxonomy" id="136037"/>
    <lineage>
        <taxon>Eukaryota</taxon>
        <taxon>Metazoa</taxon>
        <taxon>Ecdysozoa</taxon>
        <taxon>Arthropoda</taxon>
        <taxon>Hexapoda</taxon>
        <taxon>Insecta</taxon>
        <taxon>Pterygota</taxon>
        <taxon>Neoptera</taxon>
        <taxon>Polyneoptera</taxon>
        <taxon>Dictyoptera</taxon>
        <taxon>Blattodea</taxon>
        <taxon>Blattoidea</taxon>
        <taxon>Termitoidae</taxon>
        <taxon>Termopsidae</taxon>
        <taxon>Zootermopsis</taxon>
    </lineage>
</organism>
<gene>
    <name evidence="1" type="ORF">L798_14519</name>
</gene>
<keyword evidence="2" id="KW-1185">Reference proteome</keyword>
<protein>
    <submittedName>
        <fullName evidence="1">Uncharacterized protein</fullName>
    </submittedName>
</protein>
<name>A0A067QNX5_ZOONE</name>
<reference evidence="1 2" key="1">
    <citation type="journal article" date="2014" name="Nat. Commun.">
        <title>Molecular traces of alternative social organization in a termite genome.</title>
        <authorList>
            <person name="Terrapon N."/>
            <person name="Li C."/>
            <person name="Robertson H.M."/>
            <person name="Ji L."/>
            <person name="Meng X."/>
            <person name="Booth W."/>
            <person name="Chen Z."/>
            <person name="Childers C.P."/>
            <person name="Glastad K.M."/>
            <person name="Gokhale K."/>
            <person name="Gowin J."/>
            <person name="Gronenberg W."/>
            <person name="Hermansen R.A."/>
            <person name="Hu H."/>
            <person name="Hunt B.G."/>
            <person name="Huylmans A.K."/>
            <person name="Khalil S.M."/>
            <person name="Mitchell R.D."/>
            <person name="Munoz-Torres M.C."/>
            <person name="Mustard J.A."/>
            <person name="Pan H."/>
            <person name="Reese J.T."/>
            <person name="Scharf M.E."/>
            <person name="Sun F."/>
            <person name="Vogel H."/>
            <person name="Xiao J."/>
            <person name="Yang W."/>
            <person name="Yang Z."/>
            <person name="Yang Z."/>
            <person name="Zhou J."/>
            <person name="Zhu J."/>
            <person name="Brent C.S."/>
            <person name="Elsik C.G."/>
            <person name="Goodisman M.A."/>
            <person name="Liberles D.A."/>
            <person name="Roe R.M."/>
            <person name="Vargo E.L."/>
            <person name="Vilcinskas A."/>
            <person name="Wang J."/>
            <person name="Bornberg-Bauer E."/>
            <person name="Korb J."/>
            <person name="Zhang G."/>
            <person name="Liebig J."/>
        </authorList>
    </citation>
    <scope>NUCLEOTIDE SEQUENCE [LARGE SCALE GENOMIC DNA]</scope>
    <source>
        <tissue evidence="1">Whole organism</tissue>
    </source>
</reference>
<dbReference type="EMBL" id="KK853109">
    <property type="protein sequence ID" value="KDR11254.1"/>
    <property type="molecule type" value="Genomic_DNA"/>
</dbReference>
<dbReference type="Proteomes" id="UP000027135">
    <property type="component" value="Unassembled WGS sequence"/>
</dbReference>
<evidence type="ECO:0000313" key="1">
    <source>
        <dbReference type="EMBL" id="KDR11254.1"/>
    </source>
</evidence>
<evidence type="ECO:0000313" key="2">
    <source>
        <dbReference type="Proteomes" id="UP000027135"/>
    </source>
</evidence>